<dbReference type="PROSITE" id="PS51257">
    <property type="entry name" value="PROKAR_LIPOPROTEIN"/>
    <property type="match status" value="1"/>
</dbReference>
<keyword evidence="2" id="KW-1185">Reference proteome</keyword>
<accession>A0A4R0PZB9</accession>
<proteinExistence type="predicted"/>
<sequence>MKTITKNIKWLFIIVVGFSFIACKKDSSVVDEIKKVEIQKKQIQQVIPDQYLDSLKKLGLSINTGITPLNAEGNYGISPLILLSSNIKTDVKGSRFLDAKINLSKQDENFGIRLLAKNFLSSSDTSIVTAISGAGNDFTIYGKVKSTHSGKTADFAIIISGTLENKNIKNFKYGLICISNKETTSSVFIKEGQGRVFTESDGISTVITEKDFLALSFEKQKVQSFGGSRLIQ</sequence>
<protein>
    <recommendedName>
        <fullName evidence="3">Lipoprotein</fullName>
    </recommendedName>
</protein>
<dbReference type="EMBL" id="SJSO01000007">
    <property type="protein sequence ID" value="TCD26905.1"/>
    <property type="molecule type" value="Genomic_DNA"/>
</dbReference>
<dbReference type="AlphaFoldDB" id="A0A4R0PZB9"/>
<evidence type="ECO:0000313" key="1">
    <source>
        <dbReference type="EMBL" id="TCD26905.1"/>
    </source>
</evidence>
<dbReference type="OrthoDB" id="673254at2"/>
<organism evidence="1 2">
    <name type="scientific">Pedobacter psychrodurus</name>
    <dbReference type="NCBI Taxonomy" id="2530456"/>
    <lineage>
        <taxon>Bacteria</taxon>
        <taxon>Pseudomonadati</taxon>
        <taxon>Bacteroidota</taxon>
        <taxon>Sphingobacteriia</taxon>
        <taxon>Sphingobacteriales</taxon>
        <taxon>Sphingobacteriaceae</taxon>
        <taxon>Pedobacter</taxon>
    </lineage>
</organism>
<dbReference type="RefSeq" id="WP_131529827.1">
    <property type="nucleotide sequence ID" value="NZ_SJSO01000007.1"/>
</dbReference>
<evidence type="ECO:0008006" key="3">
    <source>
        <dbReference type="Google" id="ProtNLM"/>
    </source>
</evidence>
<dbReference type="Proteomes" id="UP000293925">
    <property type="component" value="Unassembled WGS sequence"/>
</dbReference>
<name>A0A4R0PZB9_9SPHI</name>
<gene>
    <name evidence="1" type="ORF">EZ456_10250</name>
</gene>
<reference evidence="1 2" key="1">
    <citation type="submission" date="2019-02" db="EMBL/GenBank/DDBJ databases">
        <title>Pedobacter sp. RP-3-21 sp. nov., isolated from Arctic soil.</title>
        <authorList>
            <person name="Dahal R.H."/>
        </authorList>
    </citation>
    <scope>NUCLEOTIDE SEQUENCE [LARGE SCALE GENOMIC DNA]</scope>
    <source>
        <strain evidence="1 2">RP-3-21</strain>
    </source>
</reference>
<comment type="caution">
    <text evidence="1">The sequence shown here is derived from an EMBL/GenBank/DDBJ whole genome shotgun (WGS) entry which is preliminary data.</text>
</comment>
<evidence type="ECO:0000313" key="2">
    <source>
        <dbReference type="Proteomes" id="UP000293925"/>
    </source>
</evidence>